<dbReference type="Gene3D" id="1.25.40.10">
    <property type="entry name" value="Tetratricopeptide repeat domain"/>
    <property type="match status" value="1"/>
</dbReference>
<dbReference type="STRING" id="337451.A0A3S3MZ39"/>
<accession>A0A3S3MZ39</accession>
<dbReference type="Proteomes" id="UP000283530">
    <property type="component" value="Unassembled WGS sequence"/>
</dbReference>
<dbReference type="PANTHER" id="PTHR47941">
    <property type="entry name" value="PENTATRICOPEPTIDE REPEAT-CONTAINING PROTEIN 3, MITOCHONDRIAL"/>
    <property type="match status" value="1"/>
</dbReference>
<dbReference type="InterPro" id="IPR002885">
    <property type="entry name" value="PPR_rpt"/>
</dbReference>
<sequence>MKAATSPIPILRPLFSFLLLPLKNPWNLSTIHHSSSSSSSSPSPSSLTLTAEELTQVNLLIPRLCQSNNLPHAIRLLDACLLIHPHPPNLTALIDRLTDEPELKQPMSLLTRLIRNSHAHSHLLSIARMLAFSYFDKQRPKEAMKVFNWMLRPNSPCVIDESTYRGFVLGFCRNGWTLEALKALRKMVGEEMVPREDLRECIFKSLLREARVREAMEIDAALDCIREGESESQKVAKLIDGMLQIVVSHHLH</sequence>
<dbReference type="OrthoDB" id="1938089at2759"/>
<comment type="similarity">
    <text evidence="1">Belongs to the PPR family. P subfamily.</text>
</comment>
<evidence type="ECO:0000256" key="1">
    <source>
        <dbReference type="ARBA" id="ARBA00007626"/>
    </source>
</evidence>
<keyword evidence="2" id="KW-0677">Repeat</keyword>
<evidence type="ECO:0000313" key="4">
    <source>
        <dbReference type="EMBL" id="RWR85194.1"/>
    </source>
</evidence>
<keyword evidence="5" id="KW-1185">Reference proteome</keyword>
<reference evidence="4 5" key="1">
    <citation type="journal article" date="2019" name="Nat. Plants">
        <title>Stout camphor tree genome fills gaps in understanding of flowering plant genome evolution.</title>
        <authorList>
            <person name="Chaw S.M."/>
            <person name="Liu Y.C."/>
            <person name="Wu Y.W."/>
            <person name="Wang H.Y."/>
            <person name="Lin C.I."/>
            <person name="Wu C.S."/>
            <person name="Ke H.M."/>
            <person name="Chang L.Y."/>
            <person name="Hsu C.Y."/>
            <person name="Yang H.T."/>
            <person name="Sudianto E."/>
            <person name="Hsu M.H."/>
            <person name="Wu K.P."/>
            <person name="Wang L.N."/>
            <person name="Leebens-Mack J.H."/>
            <person name="Tsai I.J."/>
        </authorList>
    </citation>
    <scope>NUCLEOTIDE SEQUENCE [LARGE SCALE GENOMIC DNA]</scope>
    <source>
        <strain evidence="5">cv. Chaw 1501</strain>
        <tissue evidence="4">Young leaves</tissue>
    </source>
</reference>
<dbReference type="AlphaFoldDB" id="A0A3S3MZ39"/>
<protein>
    <submittedName>
        <fullName evidence="4">Pentatricopeptide repeat-containing-like protein</fullName>
    </submittedName>
</protein>
<name>A0A3S3MZ39_9MAGN</name>
<dbReference type="InterPro" id="IPR011990">
    <property type="entry name" value="TPR-like_helical_dom_sf"/>
</dbReference>
<evidence type="ECO:0000313" key="5">
    <source>
        <dbReference type="Proteomes" id="UP000283530"/>
    </source>
</evidence>
<evidence type="ECO:0000256" key="2">
    <source>
        <dbReference type="ARBA" id="ARBA00022737"/>
    </source>
</evidence>
<comment type="caution">
    <text evidence="4">The sequence shown here is derived from an EMBL/GenBank/DDBJ whole genome shotgun (WGS) entry which is preliminary data.</text>
</comment>
<feature type="repeat" description="PPR" evidence="3">
    <location>
        <begin position="160"/>
        <end position="194"/>
    </location>
</feature>
<dbReference type="PROSITE" id="PS51375">
    <property type="entry name" value="PPR"/>
    <property type="match status" value="1"/>
</dbReference>
<proteinExistence type="inferred from homology"/>
<organism evidence="4 5">
    <name type="scientific">Cinnamomum micranthum f. kanehirae</name>
    <dbReference type="NCBI Taxonomy" id="337451"/>
    <lineage>
        <taxon>Eukaryota</taxon>
        <taxon>Viridiplantae</taxon>
        <taxon>Streptophyta</taxon>
        <taxon>Embryophyta</taxon>
        <taxon>Tracheophyta</taxon>
        <taxon>Spermatophyta</taxon>
        <taxon>Magnoliopsida</taxon>
        <taxon>Magnoliidae</taxon>
        <taxon>Laurales</taxon>
        <taxon>Lauraceae</taxon>
        <taxon>Cinnamomum</taxon>
    </lineage>
</organism>
<gene>
    <name evidence="4" type="ORF">CKAN_01404700</name>
</gene>
<evidence type="ECO:0000256" key="3">
    <source>
        <dbReference type="PROSITE-ProRule" id="PRU00708"/>
    </source>
</evidence>
<dbReference type="EMBL" id="QPKB01000005">
    <property type="protein sequence ID" value="RWR85194.1"/>
    <property type="molecule type" value="Genomic_DNA"/>
</dbReference>